<comment type="similarity">
    <text evidence="5">Belongs to the protein kinase superfamily. STE Ser/Thr protein kinase family. MAP kinase kinase subfamily.</text>
</comment>
<feature type="binding site" evidence="10">
    <location>
        <position position="63"/>
    </location>
    <ligand>
        <name>ATP</name>
        <dbReference type="ChEBI" id="CHEBI:30616"/>
    </ligand>
</feature>
<dbReference type="GO" id="GO:0004708">
    <property type="term" value="F:MAP kinase kinase activity"/>
    <property type="evidence" value="ECO:0007669"/>
    <property type="project" value="UniProtKB-EC"/>
</dbReference>
<reference evidence="13" key="1">
    <citation type="journal article" date="2025" name="Foods">
        <title>Unveiling the Microbial Signatures of Arabica Coffee Cherries: Insights into Ripeness Specific Diversity, Functional Traits, and Implications for Quality and Safety.</title>
        <authorList>
            <consortium name="RefSeq"/>
            <person name="Tenea G.N."/>
            <person name="Cifuentes V."/>
            <person name="Reyes P."/>
            <person name="Cevallos-Vallejos M."/>
        </authorList>
    </citation>
    <scope>NUCLEOTIDE SEQUENCE [LARGE SCALE GENOMIC DNA]</scope>
</reference>
<evidence type="ECO:0000313" key="13">
    <source>
        <dbReference type="Proteomes" id="UP001652660"/>
    </source>
</evidence>
<evidence type="ECO:0000256" key="1">
    <source>
        <dbReference type="ARBA" id="ARBA00022679"/>
    </source>
</evidence>
<dbReference type="OrthoDB" id="1834023at2759"/>
<sequence length="314" mass="35421">MSLACNSPPYSIDLDGNYILHVPADTPIFRGDEYEWEHPLGVGSYGGVHKVRNKESNKCFAIKEKRIWPKDEILKRVYQEIKLAGNLIHPNILTILAVESLPGKVRFLSNLMGMDMDNFHCKDEAILAFVAKQLLEALSYLNQQGIVHRDLKPSNILLSRDCSLIKICDFETSVNVSTHVSPLTDAGVLKYSAPELLDTSLSVKGTYNSDTWSMGLCLLQFYLNRFPIKFKRNDFASVLSQIVFDGEPPTAPPDCSKEFQDFISLCLQRQPNRRASLQKLKEHDFIKLNTTVGRDGKNLDEKYCSKFCLVGNVG</sequence>
<dbReference type="GO" id="GO:0004674">
    <property type="term" value="F:protein serine/threonine kinase activity"/>
    <property type="evidence" value="ECO:0007669"/>
    <property type="project" value="UniProtKB-KW"/>
</dbReference>
<evidence type="ECO:0000256" key="2">
    <source>
        <dbReference type="ARBA" id="ARBA00022741"/>
    </source>
</evidence>
<keyword evidence="3" id="KW-0418">Kinase</keyword>
<evidence type="ECO:0000256" key="11">
    <source>
        <dbReference type="RuleBase" id="RU000304"/>
    </source>
</evidence>
<dbReference type="GO" id="GO:0005524">
    <property type="term" value="F:ATP binding"/>
    <property type="evidence" value="ECO:0007669"/>
    <property type="project" value="UniProtKB-UniRule"/>
</dbReference>
<evidence type="ECO:0000256" key="3">
    <source>
        <dbReference type="ARBA" id="ARBA00022777"/>
    </source>
</evidence>
<evidence type="ECO:0000259" key="12">
    <source>
        <dbReference type="PROSITE" id="PS50011"/>
    </source>
</evidence>
<dbReference type="InterPro" id="IPR008271">
    <property type="entry name" value="Ser/Thr_kinase_AS"/>
</dbReference>
<dbReference type="GO" id="GO:0051707">
    <property type="term" value="P:response to other organism"/>
    <property type="evidence" value="ECO:0007669"/>
    <property type="project" value="UniProtKB-ARBA"/>
</dbReference>
<dbReference type="PANTHER" id="PTHR48013">
    <property type="entry name" value="DUAL SPECIFICITY MITOGEN-ACTIVATED PROTEIN KINASE KINASE 5-RELATED"/>
    <property type="match status" value="1"/>
</dbReference>
<dbReference type="PROSITE" id="PS50011">
    <property type="entry name" value="PROTEIN_KINASE_DOM"/>
    <property type="match status" value="1"/>
</dbReference>
<dbReference type="InterPro" id="IPR011009">
    <property type="entry name" value="Kinase-like_dom_sf"/>
</dbReference>
<comment type="catalytic activity">
    <reaction evidence="8">
        <text>L-threonyl-[protein] + ATP = O-phospho-L-threonyl-[protein] + ADP + H(+)</text>
        <dbReference type="Rhea" id="RHEA:46608"/>
        <dbReference type="Rhea" id="RHEA-COMP:11060"/>
        <dbReference type="Rhea" id="RHEA-COMP:11605"/>
        <dbReference type="ChEBI" id="CHEBI:15378"/>
        <dbReference type="ChEBI" id="CHEBI:30013"/>
        <dbReference type="ChEBI" id="CHEBI:30616"/>
        <dbReference type="ChEBI" id="CHEBI:61977"/>
        <dbReference type="ChEBI" id="CHEBI:456216"/>
        <dbReference type="EC" id="2.7.12.2"/>
    </reaction>
</comment>
<reference evidence="14" key="2">
    <citation type="submission" date="2025-08" db="UniProtKB">
        <authorList>
            <consortium name="RefSeq"/>
        </authorList>
    </citation>
    <scope>IDENTIFICATION</scope>
    <source>
        <tissue evidence="14">Leaves</tissue>
    </source>
</reference>
<organism evidence="13 14">
    <name type="scientific">Coffea arabica</name>
    <name type="common">Arabian coffee</name>
    <dbReference type="NCBI Taxonomy" id="13443"/>
    <lineage>
        <taxon>Eukaryota</taxon>
        <taxon>Viridiplantae</taxon>
        <taxon>Streptophyta</taxon>
        <taxon>Embryophyta</taxon>
        <taxon>Tracheophyta</taxon>
        <taxon>Spermatophyta</taxon>
        <taxon>Magnoliopsida</taxon>
        <taxon>eudicotyledons</taxon>
        <taxon>Gunneridae</taxon>
        <taxon>Pentapetalae</taxon>
        <taxon>asterids</taxon>
        <taxon>lamiids</taxon>
        <taxon>Gentianales</taxon>
        <taxon>Rubiaceae</taxon>
        <taxon>Ixoroideae</taxon>
        <taxon>Gardenieae complex</taxon>
        <taxon>Bertiereae - Coffeeae clade</taxon>
        <taxon>Coffeeae</taxon>
        <taxon>Coffea</taxon>
    </lineage>
</organism>
<evidence type="ECO:0000256" key="10">
    <source>
        <dbReference type="PROSITE-ProRule" id="PRU10141"/>
    </source>
</evidence>
<accession>A0A6P6SZU1</accession>
<dbReference type="PROSITE" id="PS00107">
    <property type="entry name" value="PROTEIN_KINASE_ATP"/>
    <property type="match status" value="1"/>
</dbReference>
<dbReference type="Gene3D" id="1.10.510.10">
    <property type="entry name" value="Transferase(Phosphotransferase) domain 1"/>
    <property type="match status" value="1"/>
</dbReference>
<dbReference type="PANTHER" id="PTHR48013:SF9">
    <property type="entry name" value="DUAL SPECIFICITY MITOGEN-ACTIVATED PROTEIN KINASE KINASE 5"/>
    <property type="match status" value="1"/>
</dbReference>
<proteinExistence type="inferred from homology"/>
<dbReference type="Gene3D" id="3.30.200.20">
    <property type="entry name" value="Phosphorylase Kinase, domain 1"/>
    <property type="match status" value="1"/>
</dbReference>
<evidence type="ECO:0000256" key="8">
    <source>
        <dbReference type="ARBA" id="ARBA00049299"/>
    </source>
</evidence>
<evidence type="ECO:0000256" key="7">
    <source>
        <dbReference type="ARBA" id="ARBA00049014"/>
    </source>
</evidence>
<comment type="catalytic activity">
    <reaction evidence="9">
        <text>L-tyrosyl-[protein] + ATP = O-phospho-L-tyrosyl-[protein] + ADP + H(+)</text>
        <dbReference type="Rhea" id="RHEA:10596"/>
        <dbReference type="Rhea" id="RHEA-COMP:10136"/>
        <dbReference type="Rhea" id="RHEA-COMP:20101"/>
        <dbReference type="ChEBI" id="CHEBI:15378"/>
        <dbReference type="ChEBI" id="CHEBI:30616"/>
        <dbReference type="ChEBI" id="CHEBI:46858"/>
        <dbReference type="ChEBI" id="CHEBI:61978"/>
        <dbReference type="ChEBI" id="CHEBI:456216"/>
        <dbReference type="EC" id="2.7.12.2"/>
    </reaction>
</comment>
<feature type="domain" description="Protein kinase" evidence="12">
    <location>
        <begin position="34"/>
        <end position="286"/>
    </location>
</feature>
<evidence type="ECO:0000256" key="5">
    <source>
        <dbReference type="ARBA" id="ARBA00038035"/>
    </source>
</evidence>
<dbReference type="AlphaFoldDB" id="A0A6P6SZU1"/>
<evidence type="ECO:0000256" key="6">
    <source>
        <dbReference type="ARBA" id="ARBA00038999"/>
    </source>
</evidence>
<keyword evidence="11" id="KW-0723">Serine/threonine-protein kinase</keyword>
<dbReference type="GeneID" id="113696347"/>
<protein>
    <recommendedName>
        <fullName evidence="6">mitogen-activated protein kinase kinase</fullName>
        <ecNumber evidence="6">2.7.12.2</ecNumber>
    </recommendedName>
</protein>
<dbReference type="Proteomes" id="UP001652660">
    <property type="component" value="Chromosome 6e"/>
</dbReference>
<evidence type="ECO:0000256" key="4">
    <source>
        <dbReference type="ARBA" id="ARBA00022840"/>
    </source>
</evidence>
<keyword evidence="1" id="KW-0808">Transferase</keyword>
<dbReference type="SUPFAM" id="SSF56112">
    <property type="entry name" value="Protein kinase-like (PK-like)"/>
    <property type="match status" value="1"/>
</dbReference>
<dbReference type="InterPro" id="IPR000719">
    <property type="entry name" value="Prot_kinase_dom"/>
</dbReference>
<dbReference type="InterPro" id="IPR017441">
    <property type="entry name" value="Protein_kinase_ATP_BS"/>
</dbReference>
<dbReference type="Pfam" id="PF00069">
    <property type="entry name" value="Pkinase"/>
    <property type="match status" value="1"/>
</dbReference>
<keyword evidence="13" id="KW-1185">Reference proteome</keyword>
<name>A0A6P6SZU1_COFAR</name>
<dbReference type="RefSeq" id="XP_027071574.1">
    <property type="nucleotide sequence ID" value="XM_027215773.1"/>
</dbReference>
<dbReference type="EC" id="2.7.12.2" evidence="6"/>
<comment type="catalytic activity">
    <reaction evidence="7">
        <text>L-seryl-[protein] + ATP = O-phospho-L-seryl-[protein] + ADP + H(+)</text>
        <dbReference type="Rhea" id="RHEA:17989"/>
        <dbReference type="Rhea" id="RHEA-COMP:9863"/>
        <dbReference type="Rhea" id="RHEA-COMP:11604"/>
        <dbReference type="ChEBI" id="CHEBI:15378"/>
        <dbReference type="ChEBI" id="CHEBI:29999"/>
        <dbReference type="ChEBI" id="CHEBI:30616"/>
        <dbReference type="ChEBI" id="CHEBI:83421"/>
        <dbReference type="ChEBI" id="CHEBI:456216"/>
        <dbReference type="EC" id="2.7.12.2"/>
    </reaction>
</comment>
<keyword evidence="2 10" id="KW-0547">Nucleotide-binding</keyword>
<evidence type="ECO:0000256" key="9">
    <source>
        <dbReference type="ARBA" id="ARBA00051693"/>
    </source>
</evidence>
<gene>
    <name evidence="14" type="primary">LOC113696347</name>
</gene>
<evidence type="ECO:0000313" key="14">
    <source>
        <dbReference type="RefSeq" id="XP_027071574.1"/>
    </source>
</evidence>
<keyword evidence="4 10" id="KW-0067">ATP-binding</keyword>
<dbReference type="SMART" id="SM00220">
    <property type="entry name" value="S_TKc"/>
    <property type="match status" value="1"/>
</dbReference>
<dbReference type="PROSITE" id="PS00108">
    <property type="entry name" value="PROTEIN_KINASE_ST"/>
    <property type="match status" value="1"/>
</dbReference>